<dbReference type="WBParaSite" id="ECPE_0000503101-mRNA-1">
    <property type="protein sequence ID" value="ECPE_0000503101-mRNA-1"/>
    <property type="gene ID" value="ECPE_0000503101"/>
</dbReference>
<dbReference type="AlphaFoldDB" id="A0A183ADI4"/>
<evidence type="ECO:0000313" key="3">
    <source>
        <dbReference type="Proteomes" id="UP000272942"/>
    </source>
</evidence>
<accession>A0A183ADI4</accession>
<feature type="chain" id="PRO_5043137962" evidence="1">
    <location>
        <begin position="29"/>
        <end position="367"/>
    </location>
</feature>
<evidence type="ECO:0000313" key="4">
    <source>
        <dbReference type="WBParaSite" id="ECPE_0000503101-mRNA-1"/>
    </source>
</evidence>
<sequence>MIASARRWTVHVCLLVNLWTQFTGIVQTTNKDDQTVHLQPSVSLHTNAEESVRTIHMICPTGTRWIVPETIDSSARISIKPYEARGSILTFHLPANNIETRWTYRGLYECCPMRSDVPVPLIWIRRSKQPMCCPCCPWYEQHQCLSDGMLSLELGRNSSTAEGNNPCLSTFLFTGTVNTQAIRLHIVPEEPMLLPCPAPFHTPNVHEAHFPLSIQHRFFLHSAVEMPWFPFPNNNHGIDHTYDPRYGLCLHRAQFPRTTLQLACHYQSTGQVRLVQTVWPPSSPTIPPEVQLRFVNSSAVENPPMWHSLRSPTTSRGTDVITVYRARAGDTVRVQCIGSYSQLRIVKQPPPRLCFSWNWSKKNEVSN</sequence>
<dbReference type="Proteomes" id="UP000272942">
    <property type="component" value="Unassembled WGS sequence"/>
</dbReference>
<name>A0A183ADI4_9TREM</name>
<protein>
    <submittedName>
        <fullName evidence="4">Ig-like domain-containing protein</fullName>
    </submittedName>
</protein>
<evidence type="ECO:0000256" key="1">
    <source>
        <dbReference type="SAM" id="SignalP"/>
    </source>
</evidence>
<dbReference type="EMBL" id="UZAN01041862">
    <property type="protein sequence ID" value="VDP74318.1"/>
    <property type="molecule type" value="Genomic_DNA"/>
</dbReference>
<reference evidence="2 3" key="2">
    <citation type="submission" date="2018-11" db="EMBL/GenBank/DDBJ databases">
        <authorList>
            <consortium name="Pathogen Informatics"/>
        </authorList>
    </citation>
    <scope>NUCLEOTIDE SEQUENCE [LARGE SCALE GENOMIC DNA]</scope>
    <source>
        <strain evidence="2 3">Egypt</strain>
    </source>
</reference>
<keyword evidence="1" id="KW-0732">Signal</keyword>
<gene>
    <name evidence="2" type="ORF">ECPE_LOCUS5019</name>
</gene>
<dbReference type="OrthoDB" id="535945at2759"/>
<reference evidence="4" key="1">
    <citation type="submission" date="2016-06" db="UniProtKB">
        <authorList>
            <consortium name="WormBaseParasite"/>
        </authorList>
    </citation>
    <scope>IDENTIFICATION</scope>
</reference>
<evidence type="ECO:0000313" key="2">
    <source>
        <dbReference type="EMBL" id="VDP74318.1"/>
    </source>
</evidence>
<organism evidence="4">
    <name type="scientific">Echinostoma caproni</name>
    <dbReference type="NCBI Taxonomy" id="27848"/>
    <lineage>
        <taxon>Eukaryota</taxon>
        <taxon>Metazoa</taxon>
        <taxon>Spiralia</taxon>
        <taxon>Lophotrochozoa</taxon>
        <taxon>Platyhelminthes</taxon>
        <taxon>Trematoda</taxon>
        <taxon>Digenea</taxon>
        <taxon>Plagiorchiida</taxon>
        <taxon>Echinostomata</taxon>
        <taxon>Echinostomatoidea</taxon>
        <taxon>Echinostomatidae</taxon>
        <taxon>Echinostoma</taxon>
    </lineage>
</organism>
<feature type="signal peptide" evidence="1">
    <location>
        <begin position="1"/>
        <end position="28"/>
    </location>
</feature>
<proteinExistence type="predicted"/>
<keyword evidence="3" id="KW-1185">Reference proteome</keyword>